<sequence length="269" mass="29251">MKTTLKYLSLLLAVSLCYAACKKTESSPSKSPFNPADFSRQLAVNLYKSLSGQYGGADINDGIKAPSGITAPNHKGPGTNTINPYCGLAIDTTYTASETVSDSVKNYYTRFKFVYGCENNVLNSYSLQDSVANTVTCQQYKAVYKLTQHYNVKALDQTYKTSSVEGSISFSSHIDVNTQSGVQYTYLDSYYALHGIKVDISSGTADVIEGSASINGVFKYKDAVYNVNNSITGSIEFLGNHTSRVTLQIDGNGNYVYLVNMLTGQVTKI</sequence>
<keyword evidence="3" id="KW-1185">Reference proteome</keyword>
<organism evidence="2 3">
    <name type="scientific">Mucilaginibacter panaciglaebae</name>
    <dbReference type="NCBI Taxonomy" id="502331"/>
    <lineage>
        <taxon>Bacteria</taxon>
        <taxon>Pseudomonadati</taxon>
        <taxon>Bacteroidota</taxon>
        <taxon>Sphingobacteriia</taxon>
        <taxon>Sphingobacteriales</taxon>
        <taxon>Sphingobacteriaceae</taxon>
        <taxon>Mucilaginibacter</taxon>
    </lineage>
</organism>
<keyword evidence="1" id="KW-0732">Signal</keyword>
<feature type="chain" id="PRO_5047281844" description="Adhesin domain-containing protein" evidence="1">
    <location>
        <begin position="20"/>
        <end position="269"/>
    </location>
</feature>
<evidence type="ECO:0000313" key="2">
    <source>
        <dbReference type="EMBL" id="GAA4103316.1"/>
    </source>
</evidence>
<dbReference type="RefSeq" id="WP_345106506.1">
    <property type="nucleotide sequence ID" value="NZ_BAABCV010000012.1"/>
</dbReference>
<comment type="caution">
    <text evidence="2">The sequence shown here is derived from an EMBL/GenBank/DDBJ whole genome shotgun (WGS) entry which is preliminary data.</text>
</comment>
<name>A0ABP7X2S3_9SPHI</name>
<proteinExistence type="predicted"/>
<protein>
    <recommendedName>
        <fullName evidence="4">Adhesin domain-containing protein</fullName>
    </recommendedName>
</protein>
<evidence type="ECO:0008006" key="4">
    <source>
        <dbReference type="Google" id="ProtNLM"/>
    </source>
</evidence>
<feature type="signal peptide" evidence="1">
    <location>
        <begin position="1"/>
        <end position="19"/>
    </location>
</feature>
<reference evidence="3" key="1">
    <citation type="journal article" date="2019" name="Int. J. Syst. Evol. Microbiol.">
        <title>The Global Catalogue of Microorganisms (GCM) 10K type strain sequencing project: providing services to taxonomists for standard genome sequencing and annotation.</title>
        <authorList>
            <consortium name="The Broad Institute Genomics Platform"/>
            <consortium name="The Broad Institute Genome Sequencing Center for Infectious Disease"/>
            <person name="Wu L."/>
            <person name="Ma J."/>
        </authorList>
    </citation>
    <scope>NUCLEOTIDE SEQUENCE [LARGE SCALE GENOMIC DNA]</scope>
    <source>
        <strain evidence="3">JCM 17085</strain>
    </source>
</reference>
<evidence type="ECO:0000256" key="1">
    <source>
        <dbReference type="SAM" id="SignalP"/>
    </source>
</evidence>
<accession>A0ABP7X2S3</accession>
<evidence type="ECO:0000313" key="3">
    <source>
        <dbReference type="Proteomes" id="UP001500841"/>
    </source>
</evidence>
<dbReference type="EMBL" id="BAABCV010000012">
    <property type="protein sequence ID" value="GAA4103316.1"/>
    <property type="molecule type" value="Genomic_DNA"/>
</dbReference>
<dbReference type="Proteomes" id="UP001500841">
    <property type="component" value="Unassembled WGS sequence"/>
</dbReference>
<gene>
    <name evidence="2" type="ORF">GCM10022392_30760</name>
</gene>